<protein>
    <recommendedName>
        <fullName evidence="4">ABC1 atypical kinase-like domain-containing protein</fullName>
    </recommendedName>
</protein>
<dbReference type="SUPFAM" id="SSF56112">
    <property type="entry name" value="Protein kinase-like (PK-like)"/>
    <property type="match status" value="1"/>
</dbReference>
<name>A0A0M0JSQ2_9EUKA</name>
<evidence type="ECO:0000256" key="1">
    <source>
        <dbReference type="ARBA" id="ARBA00009670"/>
    </source>
</evidence>
<sequence>MLAASRALSVAALLLPHLQLQPSTRAPAVRLALAPAELDVPRAAGSSASTALPPLFNKIEKALETVSKDPQALLEAVVGLPSGMATYDRERVTDYFQQRPALMVTRALDFLLAFRRVRAAWAAEGVDRGAVLRAELSALGPVAVKVGQTLSQRPDILPEDVCVALKSLQTSNKPFSNEEAYRVMAEDFGAKGPLAPGIPATEGCDPNGPTLFKRLSADCIASASLGQVYRGETHDGQEIAVKVQRPGALRQCLLDGSVIIVALKAIQGRYWNGDLLAIFDGVAAGIVQELDFRNEAANGDAFRSSLEFLGYVDVPRTIPELTTRRAMAMEWVRGRHLSDLSPEEAMRMTYMACEAVTAGLVLTGLVHADPHEGNIMLADDGRLVFLDFGLMSRVEPQIMEAFASGIQCVLSKDYVGLTQAFMDTGFVGDPIEWRAKESDPWQVTHPSGRDPRQVMADELRDRMNACPGGGSRFGAMSVVLGDMGFYWQMYTPPYIILLIRTFLTLEGIAGQVDPTFNIYEVALPWALERALSPATARAQATLPAIDPKPSVDARSMQDPEDAAPTLSGYVIAECADSSSGQRKSTLSARWDPTTPSALGAALEDGSFRYAAPSRGVRRLRLYPATLPLGAWPQPGDPDFNTRNSRLPTPNCTPWAHWTFVPGRQAEVLFAQAHSKQLLIATLPQSAQPRRVMLCRELPRPSAISALAVCSLGEWAAVGQADADEEGEDEQDDEERGAVVGAEEPGGRRGSAHHGAVAGGRRGGAHDGASAASHAEAQVALPVRVNALSGHGAWSDAFRSPLRAAGRLCEFTPGAGPLRLGEQRALTG</sequence>
<feature type="region of interest" description="Disordered" evidence="2">
    <location>
        <begin position="541"/>
        <end position="562"/>
    </location>
</feature>
<dbReference type="PANTHER" id="PTHR10566:SF123">
    <property type="entry name" value="PROTEIN KINASE SUPERFAMILY PROTEIN"/>
    <property type="match status" value="1"/>
</dbReference>
<accession>A0A0M0JSQ2</accession>
<feature type="chain" id="PRO_5005602045" description="ABC1 atypical kinase-like domain-containing protein" evidence="3">
    <location>
        <begin position="21"/>
        <end position="827"/>
    </location>
</feature>
<evidence type="ECO:0000313" key="5">
    <source>
        <dbReference type="EMBL" id="KOO29515.1"/>
    </source>
</evidence>
<reference evidence="6" key="1">
    <citation type="journal article" date="2015" name="PLoS Genet.">
        <title>Genome Sequence and Transcriptome Analyses of Chrysochromulina tobin: Metabolic Tools for Enhanced Algal Fitness in the Prominent Order Prymnesiales (Haptophyceae).</title>
        <authorList>
            <person name="Hovde B.T."/>
            <person name="Deodato C.R."/>
            <person name="Hunsperger H.M."/>
            <person name="Ryken S.A."/>
            <person name="Yost W."/>
            <person name="Jha R.K."/>
            <person name="Patterson J."/>
            <person name="Monnat R.J. Jr."/>
            <person name="Barlow S.B."/>
            <person name="Starkenburg S.R."/>
            <person name="Cattolico R.A."/>
        </authorList>
    </citation>
    <scope>NUCLEOTIDE SEQUENCE</scope>
    <source>
        <strain evidence="6">CCMP291</strain>
    </source>
</reference>
<dbReference type="Gene3D" id="1.10.510.10">
    <property type="entry name" value="Transferase(Phosphotransferase) domain 1"/>
    <property type="match status" value="1"/>
</dbReference>
<dbReference type="InterPro" id="IPR050154">
    <property type="entry name" value="UbiB_kinase"/>
</dbReference>
<dbReference type="InterPro" id="IPR011009">
    <property type="entry name" value="Kinase-like_dom_sf"/>
</dbReference>
<dbReference type="EMBL" id="JWZX01002404">
    <property type="protein sequence ID" value="KOO29515.1"/>
    <property type="molecule type" value="Genomic_DNA"/>
</dbReference>
<dbReference type="InterPro" id="IPR004147">
    <property type="entry name" value="ABC1_dom"/>
</dbReference>
<evidence type="ECO:0000259" key="4">
    <source>
        <dbReference type="Pfam" id="PF03109"/>
    </source>
</evidence>
<proteinExistence type="inferred from homology"/>
<comment type="similarity">
    <text evidence="1">Belongs to the protein kinase superfamily. ADCK protein kinase family.</text>
</comment>
<dbReference type="OrthoDB" id="427480at2759"/>
<keyword evidence="3" id="KW-0732">Signal</keyword>
<keyword evidence="6" id="KW-1185">Reference proteome</keyword>
<dbReference type="Pfam" id="PF03109">
    <property type="entry name" value="ABC1"/>
    <property type="match status" value="1"/>
</dbReference>
<feature type="domain" description="ABC1 atypical kinase-like" evidence="4">
    <location>
        <begin position="210"/>
        <end position="419"/>
    </location>
</feature>
<organism evidence="5 6">
    <name type="scientific">Chrysochromulina tobinii</name>
    <dbReference type="NCBI Taxonomy" id="1460289"/>
    <lineage>
        <taxon>Eukaryota</taxon>
        <taxon>Haptista</taxon>
        <taxon>Haptophyta</taxon>
        <taxon>Prymnesiophyceae</taxon>
        <taxon>Prymnesiales</taxon>
        <taxon>Chrysochromulinaceae</taxon>
        <taxon>Chrysochromulina</taxon>
    </lineage>
</organism>
<feature type="signal peptide" evidence="3">
    <location>
        <begin position="1"/>
        <end position="20"/>
    </location>
</feature>
<evidence type="ECO:0000256" key="3">
    <source>
        <dbReference type="SAM" id="SignalP"/>
    </source>
</evidence>
<dbReference type="CDD" id="cd05121">
    <property type="entry name" value="ABC1_ADCK3-like"/>
    <property type="match status" value="1"/>
</dbReference>
<dbReference type="Proteomes" id="UP000037460">
    <property type="component" value="Unassembled WGS sequence"/>
</dbReference>
<gene>
    <name evidence="5" type="ORF">Ctob_006951</name>
</gene>
<feature type="compositionally biased region" description="Acidic residues" evidence="2">
    <location>
        <begin position="721"/>
        <end position="734"/>
    </location>
</feature>
<dbReference type="AlphaFoldDB" id="A0A0M0JSQ2"/>
<dbReference type="PANTHER" id="PTHR10566">
    <property type="entry name" value="CHAPERONE-ACTIVITY OF BC1 COMPLEX CABC1 -RELATED"/>
    <property type="match status" value="1"/>
</dbReference>
<evidence type="ECO:0000256" key="2">
    <source>
        <dbReference type="SAM" id="MobiDB-lite"/>
    </source>
</evidence>
<feature type="region of interest" description="Disordered" evidence="2">
    <location>
        <begin position="719"/>
        <end position="772"/>
    </location>
</feature>
<comment type="caution">
    <text evidence="5">The sequence shown here is derived from an EMBL/GenBank/DDBJ whole genome shotgun (WGS) entry which is preliminary data.</text>
</comment>
<evidence type="ECO:0000313" key="6">
    <source>
        <dbReference type="Proteomes" id="UP000037460"/>
    </source>
</evidence>